<name>A0A834X7L0_9FABA</name>
<feature type="region of interest" description="Disordered" evidence="1">
    <location>
        <begin position="435"/>
        <end position="458"/>
    </location>
</feature>
<dbReference type="EMBL" id="JAAIUW010000003">
    <property type="protein sequence ID" value="KAF7839574.1"/>
    <property type="molecule type" value="Genomic_DNA"/>
</dbReference>
<accession>A0A834X7L0</accession>
<feature type="compositionally biased region" description="Polar residues" evidence="1">
    <location>
        <begin position="48"/>
        <end position="58"/>
    </location>
</feature>
<keyword evidence="3" id="KW-1185">Reference proteome</keyword>
<evidence type="ECO:0000313" key="2">
    <source>
        <dbReference type="EMBL" id="KAF7839574.1"/>
    </source>
</evidence>
<sequence length="522" mass="57420">MKMTKNTELMESNASAGKTNETRLNETTTGSKEPRPTEMKNPKVDPTQMETTKKLSSGIQSTQLQTEITFGTLDPQMSKNLGVLRIDGKFFSLGPILWRIISNLYARICVLVDMAKTIPTCITINGYNQLIEQEGVASFCPKCGSTNHSSAVCKNSEIKQHQQIGKTDEEEWTLVNHHWRPKVNCDPPTPKVNHIQNLNSKPRTKRKAQRMKWAMASKPTNKTSAVDKQSDKELDFDVRSANQGVTFAENIPKVVDLPALSKHKQSEPYAEPISEVGDAKVERCASTSLQIPEYPKASETQRNGKSIPPRPHLSPTNTQPPTSPNLHRDLAPRGLLTGSKDAFNHSHQKCNNPSSNCSGPSTKKPNGTPCCTSPVPMENMGKFDIGVVNSNSIVEGLGLSPGREYFLQDLEPCSVQCDDGAERYGTRADLTPCCSPNQNSLRAKNQPGDARNSHESTPHNASYQLELNHAFSEGKSPIGSIHTGDGESSHRRLHHVLLDARSGNPRPPVYILYTQEGGKLLS</sequence>
<evidence type="ECO:0000256" key="1">
    <source>
        <dbReference type="SAM" id="MobiDB-lite"/>
    </source>
</evidence>
<feature type="region of interest" description="Disordered" evidence="1">
    <location>
        <begin position="288"/>
        <end position="367"/>
    </location>
</feature>
<gene>
    <name evidence="2" type="ORF">G2W53_008056</name>
</gene>
<reference evidence="2" key="1">
    <citation type="submission" date="2020-09" db="EMBL/GenBank/DDBJ databases">
        <title>Genome-Enabled Discovery of Anthraquinone Biosynthesis in Senna tora.</title>
        <authorList>
            <person name="Kang S.-H."/>
            <person name="Pandey R.P."/>
            <person name="Lee C.-M."/>
            <person name="Sim J.-S."/>
            <person name="Jeong J.-T."/>
            <person name="Choi B.-S."/>
            <person name="Jung M."/>
            <person name="Ginzburg D."/>
            <person name="Zhao K."/>
            <person name="Won S.Y."/>
            <person name="Oh T.-J."/>
            <person name="Yu Y."/>
            <person name="Kim N.-H."/>
            <person name="Lee O.R."/>
            <person name="Lee T.-H."/>
            <person name="Bashyal P."/>
            <person name="Kim T.-S."/>
            <person name="Lee W.-H."/>
            <person name="Kawkins C."/>
            <person name="Kim C.-K."/>
            <person name="Kim J.S."/>
            <person name="Ahn B.O."/>
            <person name="Rhee S.Y."/>
            <person name="Sohng J.K."/>
        </authorList>
    </citation>
    <scope>NUCLEOTIDE SEQUENCE</scope>
    <source>
        <tissue evidence="2">Leaf</tissue>
    </source>
</reference>
<feature type="compositionally biased region" description="Low complexity" evidence="1">
    <location>
        <begin position="350"/>
        <end position="361"/>
    </location>
</feature>
<organism evidence="2 3">
    <name type="scientific">Senna tora</name>
    <dbReference type="NCBI Taxonomy" id="362788"/>
    <lineage>
        <taxon>Eukaryota</taxon>
        <taxon>Viridiplantae</taxon>
        <taxon>Streptophyta</taxon>
        <taxon>Embryophyta</taxon>
        <taxon>Tracheophyta</taxon>
        <taxon>Spermatophyta</taxon>
        <taxon>Magnoliopsida</taxon>
        <taxon>eudicotyledons</taxon>
        <taxon>Gunneridae</taxon>
        <taxon>Pentapetalae</taxon>
        <taxon>rosids</taxon>
        <taxon>fabids</taxon>
        <taxon>Fabales</taxon>
        <taxon>Fabaceae</taxon>
        <taxon>Caesalpinioideae</taxon>
        <taxon>Cassia clade</taxon>
        <taxon>Senna</taxon>
    </lineage>
</organism>
<proteinExistence type="predicted"/>
<feature type="compositionally biased region" description="Polar residues" evidence="1">
    <location>
        <begin position="1"/>
        <end position="19"/>
    </location>
</feature>
<evidence type="ECO:0000313" key="3">
    <source>
        <dbReference type="Proteomes" id="UP000634136"/>
    </source>
</evidence>
<dbReference type="Proteomes" id="UP000634136">
    <property type="component" value="Unassembled WGS sequence"/>
</dbReference>
<comment type="caution">
    <text evidence="2">The sequence shown here is derived from an EMBL/GenBank/DDBJ whole genome shotgun (WGS) entry which is preliminary data.</text>
</comment>
<feature type="compositionally biased region" description="Basic and acidic residues" evidence="1">
    <location>
        <begin position="32"/>
        <end position="43"/>
    </location>
</feature>
<feature type="region of interest" description="Disordered" evidence="1">
    <location>
        <begin position="1"/>
        <end position="58"/>
    </location>
</feature>
<dbReference type="AlphaFoldDB" id="A0A834X7L0"/>
<protein>
    <submittedName>
        <fullName evidence="2">Uncharacterized protein</fullName>
    </submittedName>
</protein>